<dbReference type="InterPro" id="IPR051023">
    <property type="entry name" value="PP2A_Regulatory_Subunit_A"/>
</dbReference>
<dbReference type="InterPro" id="IPR011989">
    <property type="entry name" value="ARM-like"/>
</dbReference>
<name>A0A7S3NTN1_EUPCR</name>
<feature type="repeat" description="HEAT" evidence="2">
    <location>
        <begin position="79"/>
        <end position="114"/>
    </location>
</feature>
<evidence type="ECO:0000313" key="3">
    <source>
        <dbReference type="EMBL" id="CAE0379819.1"/>
    </source>
</evidence>
<protein>
    <submittedName>
        <fullName evidence="3">Uncharacterized protein</fullName>
    </submittedName>
</protein>
<dbReference type="AlphaFoldDB" id="A0A7S3NTN1"/>
<dbReference type="PANTHER" id="PTHR10648">
    <property type="entry name" value="SERINE/THREONINE-PROTEIN PHOSPHATASE PP2A 65 KDA REGULATORY SUBUNIT"/>
    <property type="match status" value="1"/>
</dbReference>
<proteinExistence type="predicted"/>
<dbReference type="GO" id="GO:0019888">
    <property type="term" value="F:protein phosphatase regulator activity"/>
    <property type="evidence" value="ECO:0007669"/>
    <property type="project" value="TreeGrafter"/>
</dbReference>
<dbReference type="PROSITE" id="PS50077">
    <property type="entry name" value="HEAT_REPEAT"/>
    <property type="match status" value="1"/>
</dbReference>
<evidence type="ECO:0000256" key="1">
    <source>
        <dbReference type="ARBA" id="ARBA00022737"/>
    </source>
</evidence>
<organism evidence="3">
    <name type="scientific">Euplotes crassus</name>
    <dbReference type="NCBI Taxonomy" id="5936"/>
    <lineage>
        <taxon>Eukaryota</taxon>
        <taxon>Sar</taxon>
        <taxon>Alveolata</taxon>
        <taxon>Ciliophora</taxon>
        <taxon>Intramacronucleata</taxon>
        <taxon>Spirotrichea</taxon>
        <taxon>Hypotrichia</taxon>
        <taxon>Euplotida</taxon>
        <taxon>Euplotidae</taxon>
        <taxon>Moneuplotes</taxon>
    </lineage>
</organism>
<evidence type="ECO:0000256" key="2">
    <source>
        <dbReference type="PROSITE-ProRule" id="PRU00103"/>
    </source>
</evidence>
<sequence length="148" mass="16973">MEKISLDFLSDNVFKIREQSMKNLVDLKLTLGEEWFERICKEKVREFSRSDKCSIRILSIFLVRIIQDHIDPDILNKDIIPVVVGLKDDSVPNIKFNVAKILDELSSLLSRENIFIGKSALSSLKDSDSDEDVKYFATKALSNETFSN</sequence>
<reference evidence="3" key="1">
    <citation type="submission" date="2021-01" db="EMBL/GenBank/DDBJ databases">
        <authorList>
            <person name="Corre E."/>
            <person name="Pelletier E."/>
            <person name="Niang G."/>
            <person name="Scheremetjew M."/>
            <person name="Finn R."/>
            <person name="Kale V."/>
            <person name="Holt S."/>
            <person name="Cochrane G."/>
            <person name="Meng A."/>
            <person name="Brown T."/>
            <person name="Cohen L."/>
        </authorList>
    </citation>
    <scope>NUCLEOTIDE SEQUENCE</scope>
    <source>
        <strain evidence="3">CT5</strain>
    </source>
</reference>
<dbReference type="InterPro" id="IPR021133">
    <property type="entry name" value="HEAT_type_2"/>
</dbReference>
<dbReference type="GO" id="GO:0005634">
    <property type="term" value="C:nucleus"/>
    <property type="evidence" value="ECO:0007669"/>
    <property type="project" value="TreeGrafter"/>
</dbReference>
<dbReference type="PANTHER" id="PTHR10648:SF4">
    <property type="entry name" value="PROTEIN PHOSPHATASE 2 (FORMERLY 2A), REGULATORY SUBUNIT A, BETA ISOFORM-RELATED"/>
    <property type="match status" value="1"/>
</dbReference>
<dbReference type="GO" id="GO:0005829">
    <property type="term" value="C:cytosol"/>
    <property type="evidence" value="ECO:0007669"/>
    <property type="project" value="TreeGrafter"/>
</dbReference>
<keyword evidence="1" id="KW-0677">Repeat</keyword>
<dbReference type="GO" id="GO:0000159">
    <property type="term" value="C:protein phosphatase type 2A complex"/>
    <property type="evidence" value="ECO:0007669"/>
    <property type="project" value="TreeGrafter"/>
</dbReference>
<accession>A0A7S3NTN1</accession>
<gene>
    <name evidence="3" type="ORF">ECRA1380_LOCUS4780</name>
</gene>
<dbReference type="Gene3D" id="1.25.10.10">
    <property type="entry name" value="Leucine-rich Repeat Variant"/>
    <property type="match status" value="1"/>
</dbReference>
<dbReference type="EMBL" id="HBIK01010182">
    <property type="protein sequence ID" value="CAE0379819.1"/>
    <property type="molecule type" value="Transcribed_RNA"/>
</dbReference>
<dbReference type="SUPFAM" id="SSF48371">
    <property type="entry name" value="ARM repeat"/>
    <property type="match status" value="1"/>
</dbReference>
<dbReference type="InterPro" id="IPR016024">
    <property type="entry name" value="ARM-type_fold"/>
</dbReference>